<dbReference type="PROSITE" id="PS50931">
    <property type="entry name" value="HTH_LYSR"/>
    <property type="match status" value="1"/>
</dbReference>
<keyword evidence="2" id="KW-0805">Transcription regulation</keyword>
<evidence type="ECO:0000256" key="4">
    <source>
        <dbReference type="ARBA" id="ARBA00023163"/>
    </source>
</evidence>
<gene>
    <name evidence="6" type="ORF">ACFOFO_13940</name>
</gene>
<evidence type="ECO:0000259" key="5">
    <source>
        <dbReference type="PROSITE" id="PS50931"/>
    </source>
</evidence>
<dbReference type="Pfam" id="PF00126">
    <property type="entry name" value="HTH_1"/>
    <property type="match status" value="1"/>
</dbReference>
<dbReference type="Gene3D" id="1.10.10.10">
    <property type="entry name" value="Winged helix-like DNA-binding domain superfamily/Winged helix DNA-binding domain"/>
    <property type="match status" value="1"/>
</dbReference>
<feature type="domain" description="HTH lysR-type" evidence="5">
    <location>
        <begin position="12"/>
        <end position="65"/>
    </location>
</feature>
<dbReference type="PANTHER" id="PTHR30118">
    <property type="entry name" value="HTH-TYPE TRANSCRIPTIONAL REGULATOR LEUO-RELATED"/>
    <property type="match status" value="1"/>
</dbReference>
<organism evidence="6 7">
    <name type="scientific">Undibacterium arcticum</name>
    <dbReference type="NCBI Taxonomy" id="1762892"/>
    <lineage>
        <taxon>Bacteria</taxon>
        <taxon>Pseudomonadati</taxon>
        <taxon>Pseudomonadota</taxon>
        <taxon>Betaproteobacteria</taxon>
        <taxon>Burkholderiales</taxon>
        <taxon>Oxalobacteraceae</taxon>
        <taxon>Undibacterium</taxon>
    </lineage>
</organism>
<dbReference type="Gene3D" id="3.40.190.10">
    <property type="entry name" value="Periplasmic binding protein-like II"/>
    <property type="match status" value="2"/>
</dbReference>
<keyword evidence="4" id="KW-0804">Transcription</keyword>
<dbReference type="InterPro" id="IPR050389">
    <property type="entry name" value="LysR-type_TF"/>
</dbReference>
<dbReference type="SUPFAM" id="SSF53850">
    <property type="entry name" value="Periplasmic binding protein-like II"/>
    <property type="match status" value="1"/>
</dbReference>
<evidence type="ECO:0000256" key="3">
    <source>
        <dbReference type="ARBA" id="ARBA00023125"/>
    </source>
</evidence>
<sequence length="307" mass="34280">MKLTSDQLDGFLLRVLVAVAEEESVSRAAAKLNLPQSTVSAGLTRLRTIFNDPLFVRGRNSMVPTARMAELYGRIRSVAADLEGLCVPEATPAPADINREFHIGTLDYISPRFIPDIIARLLQKMPRASIQVHALSLDFDYQESLETGALDLMVGNWGSPPEHLHLYPLFEDEIICLARQSNPVLKGGFSQADYLAADHLGLFPVNANQLGVIDAYLAQMGLRRNVKVVLPYFNNVPNLLVQSDLIFTTCKRFAGEYSKDLPLQIIPSPISFPAMRFYLLWHDRTHRSPACREMRECVVDAIARSDT</sequence>
<dbReference type="Pfam" id="PF03466">
    <property type="entry name" value="LysR_substrate"/>
    <property type="match status" value="1"/>
</dbReference>
<evidence type="ECO:0000313" key="6">
    <source>
        <dbReference type="EMBL" id="MFC3109046.1"/>
    </source>
</evidence>
<name>A0ABV7F4Q0_9BURK</name>
<keyword evidence="3" id="KW-0238">DNA-binding</keyword>
<protein>
    <submittedName>
        <fullName evidence="6">LysR family transcriptional regulator</fullName>
    </submittedName>
</protein>
<accession>A0ABV7F4Q0</accession>
<proteinExistence type="inferred from homology"/>
<dbReference type="InterPro" id="IPR005119">
    <property type="entry name" value="LysR_subst-bd"/>
</dbReference>
<dbReference type="InterPro" id="IPR036388">
    <property type="entry name" value="WH-like_DNA-bd_sf"/>
</dbReference>
<evidence type="ECO:0000313" key="7">
    <source>
        <dbReference type="Proteomes" id="UP001595530"/>
    </source>
</evidence>
<reference evidence="7" key="1">
    <citation type="journal article" date="2019" name="Int. J. Syst. Evol. Microbiol.">
        <title>The Global Catalogue of Microorganisms (GCM) 10K type strain sequencing project: providing services to taxonomists for standard genome sequencing and annotation.</title>
        <authorList>
            <consortium name="The Broad Institute Genomics Platform"/>
            <consortium name="The Broad Institute Genome Sequencing Center for Infectious Disease"/>
            <person name="Wu L."/>
            <person name="Ma J."/>
        </authorList>
    </citation>
    <scope>NUCLEOTIDE SEQUENCE [LARGE SCALE GENOMIC DNA]</scope>
    <source>
        <strain evidence="7">KCTC 42986</strain>
    </source>
</reference>
<comment type="similarity">
    <text evidence="1">Belongs to the LysR transcriptional regulatory family.</text>
</comment>
<dbReference type="InterPro" id="IPR036390">
    <property type="entry name" value="WH_DNA-bd_sf"/>
</dbReference>
<dbReference type="InterPro" id="IPR000847">
    <property type="entry name" value="LysR_HTH_N"/>
</dbReference>
<evidence type="ECO:0000256" key="1">
    <source>
        <dbReference type="ARBA" id="ARBA00009437"/>
    </source>
</evidence>
<dbReference type="RefSeq" id="WP_390331813.1">
    <property type="nucleotide sequence ID" value="NZ_JBHRTP010000040.1"/>
</dbReference>
<keyword evidence="7" id="KW-1185">Reference proteome</keyword>
<dbReference type="EMBL" id="JBHRTP010000040">
    <property type="protein sequence ID" value="MFC3109046.1"/>
    <property type="molecule type" value="Genomic_DNA"/>
</dbReference>
<dbReference type="SUPFAM" id="SSF46785">
    <property type="entry name" value="Winged helix' DNA-binding domain"/>
    <property type="match status" value="1"/>
</dbReference>
<comment type="caution">
    <text evidence="6">The sequence shown here is derived from an EMBL/GenBank/DDBJ whole genome shotgun (WGS) entry which is preliminary data.</text>
</comment>
<dbReference type="PANTHER" id="PTHR30118:SF15">
    <property type="entry name" value="TRANSCRIPTIONAL REGULATORY PROTEIN"/>
    <property type="match status" value="1"/>
</dbReference>
<evidence type="ECO:0000256" key="2">
    <source>
        <dbReference type="ARBA" id="ARBA00023015"/>
    </source>
</evidence>
<dbReference type="Proteomes" id="UP001595530">
    <property type="component" value="Unassembled WGS sequence"/>
</dbReference>